<keyword evidence="2" id="KW-0489">Methyltransferase</keyword>
<keyword evidence="2" id="KW-0808">Transferase</keyword>
<dbReference type="PANTHER" id="PTHR43861">
    <property type="entry name" value="TRANS-ACONITATE 2-METHYLTRANSFERASE-RELATED"/>
    <property type="match status" value="1"/>
</dbReference>
<evidence type="ECO:0000313" key="3">
    <source>
        <dbReference type="Proteomes" id="UP000019772"/>
    </source>
</evidence>
<dbReference type="Gene3D" id="3.40.50.150">
    <property type="entry name" value="Vaccinia Virus protein VP39"/>
    <property type="match status" value="1"/>
</dbReference>
<dbReference type="EMBL" id="CP004078">
    <property type="protein sequence ID" value="AHV95710.1"/>
    <property type="molecule type" value="Genomic_DNA"/>
</dbReference>
<dbReference type="CDD" id="cd02440">
    <property type="entry name" value="AdoMet_MTases"/>
    <property type="match status" value="1"/>
</dbReference>
<dbReference type="RefSeq" id="WP_025333294.1">
    <property type="nucleotide sequence ID" value="NZ_CP004078.1"/>
</dbReference>
<dbReference type="KEGG" id="psab:PSAB_03870"/>
<accession>X4ZG47</accession>
<dbReference type="AlphaFoldDB" id="X4ZG47"/>
<dbReference type="InterPro" id="IPR013216">
    <property type="entry name" value="Methyltransf_11"/>
</dbReference>
<dbReference type="InterPro" id="IPR029063">
    <property type="entry name" value="SAM-dependent_MTases_sf"/>
</dbReference>
<evidence type="ECO:0000313" key="2">
    <source>
        <dbReference type="EMBL" id="AHV95710.1"/>
    </source>
</evidence>
<organism evidence="2 3">
    <name type="scientific">Paenibacillus sabinae T27</name>
    <dbReference type="NCBI Taxonomy" id="1268072"/>
    <lineage>
        <taxon>Bacteria</taxon>
        <taxon>Bacillati</taxon>
        <taxon>Bacillota</taxon>
        <taxon>Bacilli</taxon>
        <taxon>Bacillales</taxon>
        <taxon>Paenibacillaceae</taxon>
        <taxon>Paenibacillus</taxon>
    </lineage>
</organism>
<dbReference type="Proteomes" id="UP000019772">
    <property type="component" value="Chromosome"/>
</dbReference>
<proteinExistence type="predicted"/>
<evidence type="ECO:0000259" key="1">
    <source>
        <dbReference type="Pfam" id="PF08241"/>
    </source>
</evidence>
<dbReference type="HOGENOM" id="CLU_091228_2_0_9"/>
<keyword evidence="3" id="KW-1185">Reference proteome</keyword>
<dbReference type="OrthoDB" id="9804312at2"/>
<protein>
    <submittedName>
        <fullName evidence="2">Methyltransferase domain-containing protein</fullName>
    </submittedName>
</protein>
<dbReference type="GO" id="GO:0032259">
    <property type="term" value="P:methylation"/>
    <property type="evidence" value="ECO:0007669"/>
    <property type="project" value="UniProtKB-KW"/>
</dbReference>
<feature type="domain" description="Methyltransferase type 11" evidence="1">
    <location>
        <begin position="45"/>
        <end position="139"/>
    </location>
</feature>
<name>X4ZG47_9BACL</name>
<dbReference type="Pfam" id="PF08241">
    <property type="entry name" value="Methyltransf_11"/>
    <property type="match status" value="1"/>
</dbReference>
<dbReference type="STRING" id="1268072.PSAB_03870"/>
<reference evidence="2 3" key="1">
    <citation type="journal article" date="2014" name="PLoS Genet.">
        <title>Comparative Genomic Analysis of N2-Fixing and Non-N2-Fixing Paenibacillus spp.: Organization, Evolution and Expression of the Nitrogen Fixation Genes.</title>
        <authorList>
            <person name="Xie J.B."/>
            <person name="Du Z."/>
            <person name="Bai L."/>
            <person name="Tian C."/>
            <person name="Zhang Y."/>
            <person name="Xie J.Y."/>
            <person name="Wang T."/>
            <person name="Liu X."/>
            <person name="Chen X."/>
            <person name="Cheng Q."/>
            <person name="Chen S."/>
            <person name="Li J."/>
        </authorList>
    </citation>
    <scope>NUCLEOTIDE SEQUENCE [LARGE SCALE GENOMIC DNA]</scope>
    <source>
        <strain evidence="2 3">T27</strain>
    </source>
</reference>
<dbReference type="GO" id="GO:0008757">
    <property type="term" value="F:S-adenosylmethionine-dependent methyltransferase activity"/>
    <property type="evidence" value="ECO:0007669"/>
    <property type="project" value="InterPro"/>
</dbReference>
<dbReference type="SUPFAM" id="SSF53335">
    <property type="entry name" value="S-adenosyl-L-methionine-dependent methyltransferases"/>
    <property type="match status" value="1"/>
</dbReference>
<dbReference type="PATRIC" id="fig|1268072.3.peg.800"/>
<dbReference type="eggNOG" id="COG2226">
    <property type="taxonomic scope" value="Bacteria"/>
</dbReference>
<gene>
    <name evidence="2" type="ORF">PSAB_03870</name>
</gene>
<dbReference type="PANTHER" id="PTHR43861:SF1">
    <property type="entry name" value="TRANS-ACONITATE 2-METHYLTRANSFERASE"/>
    <property type="match status" value="1"/>
</dbReference>
<sequence length="203" mass="23506">MQSLTPQAYWNQVFNRIQGEGFENASSWLRRYEPYLNKMHGKLILEIGCGGGSDTRVLVEHGYQVTATDFSEAAFALVRDRLPEANLVLHDTRYPFPFADKSFDAVISSLSLHYFEKDAMTRIIGEIGRMLKPGGLFFVRLNSVNDAEATKQQPIERYYYSLESCRELFTDWNERSLHEVTEDYHGRPKVIIEGMFELVCYIR</sequence>